<dbReference type="NCBIfam" id="TIGR00350">
    <property type="entry name" value="lytR_cpsA_psr"/>
    <property type="match status" value="1"/>
</dbReference>
<feature type="transmembrane region" description="Helical" evidence="3">
    <location>
        <begin position="58"/>
        <end position="80"/>
    </location>
</feature>
<reference evidence="6" key="1">
    <citation type="submission" date="2023-07" db="EMBL/GenBank/DDBJ databases">
        <title>30 novel species of actinomycetes from the DSMZ collection.</title>
        <authorList>
            <person name="Nouioui I."/>
        </authorList>
    </citation>
    <scope>NUCLEOTIDE SEQUENCE [LARGE SCALE GENOMIC DNA]</scope>
    <source>
        <strain evidence="6">DSM 46792</strain>
    </source>
</reference>
<gene>
    <name evidence="5" type="ORF">RM425_15720</name>
</gene>
<name>A0ABU2KAZ3_9ACTN</name>
<comment type="caution">
    <text evidence="5">The sequence shown here is derived from an EMBL/GenBank/DDBJ whole genome shotgun (WGS) entry which is preliminary data.</text>
</comment>
<proteinExistence type="inferred from homology"/>
<evidence type="ECO:0000259" key="4">
    <source>
        <dbReference type="Pfam" id="PF03816"/>
    </source>
</evidence>
<evidence type="ECO:0000313" key="5">
    <source>
        <dbReference type="EMBL" id="MDT0277351.1"/>
    </source>
</evidence>
<feature type="region of interest" description="Disordered" evidence="2">
    <location>
        <begin position="1"/>
        <end position="48"/>
    </location>
</feature>
<evidence type="ECO:0000313" key="6">
    <source>
        <dbReference type="Proteomes" id="UP001183222"/>
    </source>
</evidence>
<protein>
    <submittedName>
        <fullName evidence="5">LCP family protein</fullName>
    </submittedName>
</protein>
<sequence length="385" mass="41674">MSAYKHNESSTDRGDAEPPFAATAADDSTSPHDRGAPTTGQDVEPAPRGRRYPVLRRVLISLGVLTLVLALLVGGGAWYLTERYGGNIDRVADVFDSLDEQTRPAPATPAREASAEPVTFLLVGSDTRVAAIEGEDPSGRSDAIMIARFSGDRQHAQLISIPRDSWVDIPGRGMNKINAAYSFGGPSLLIQTVEQLTQVRIDHYLAIDFDGLIQVTDDLGGVDVVVAETTSNGPYTFPAGVNQLNGDEARWYLGQRYGLPGGDFDRVRRQQQYLQSMFTKLFSTNTFTDPGRLDSALLAVTSAVAVDDTLGNGDLLRLAYSLRDVRPENVNFFTAPVLGTGMEGPASVVYLDQSTGDRMWAYLQNDSLAKNVAEFASQALPDTPR</sequence>
<evidence type="ECO:0000256" key="1">
    <source>
        <dbReference type="ARBA" id="ARBA00006068"/>
    </source>
</evidence>
<dbReference type="Gene3D" id="3.40.630.190">
    <property type="entry name" value="LCP protein"/>
    <property type="match status" value="1"/>
</dbReference>
<feature type="compositionally biased region" description="Basic and acidic residues" evidence="2">
    <location>
        <begin position="1"/>
        <end position="16"/>
    </location>
</feature>
<dbReference type="PANTHER" id="PTHR33392">
    <property type="entry name" value="POLYISOPRENYL-TEICHOIC ACID--PEPTIDOGLYCAN TEICHOIC ACID TRANSFERASE TAGU"/>
    <property type="match status" value="1"/>
</dbReference>
<evidence type="ECO:0000256" key="2">
    <source>
        <dbReference type="SAM" id="MobiDB-lite"/>
    </source>
</evidence>
<dbReference type="Pfam" id="PF03816">
    <property type="entry name" value="LytR_cpsA_psr"/>
    <property type="match status" value="1"/>
</dbReference>
<dbReference type="InterPro" id="IPR004474">
    <property type="entry name" value="LytR_CpsA_psr"/>
</dbReference>
<dbReference type="RefSeq" id="WP_311346158.1">
    <property type="nucleotide sequence ID" value="NZ_JAVREI010000012.1"/>
</dbReference>
<comment type="similarity">
    <text evidence="1">Belongs to the LytR/CpsA/Psr (LCP) family.</text>
</comment>
<dbReference type="InterPro" id="IPR050922">
    <property type="entry name" value="LytR/CpsA/Psr_CW_biosynth"/>
</dbReference>
<keyword evidence="6" id="KW-1185">Reference proteome</keyword>
<feature type="domain" description="Cell envelope-related transcriptional attenuator" evidence="4">
    <location>
        <begin position="140"/>
        <end position="281"/>
    </location>
</feature>
<keyword evidence="3" id="KW-1133">Transmembrane helix</keyword>
<accession>A0ABU2KAZ3</accession>
<organism evidence="5 6">
    <name type="scientific">Blastococcus goldschmidtiae</name>
    <dbReference type="NCBI Taxonomy" id="3075546"/>
    <lineage>
        <taxon>Bacteria</taxon>
        <taxon>Bacillati</taxon>
        <taxon>Actinomycetota</taxon>
        <taxon>Actinomycetes</taxon>
        <taxon>Geodermatophilales</taxon>
        <taxon>Geodermatophilaceae</taxon>
        <taxon>Blastococcus</taxon>
    </lineage>
</organism>
<dbReference type="PANTHER" id="PTHR33392:SF6">
    <property type="entry name" value="POLYISOPRENYL-TEICHOIC ACID--PEPTIDOGLYCAN TEICHOIC ACID TRANSFERASE TAGU"/>
    <property type="match status" value="1"/>
</dbReference>
<dbReference type="EMBL" id="JAVREI010000012">
    <property type="protein sequence ID" value="MDT0277351.1"/>
    <property type="molecule type" value="Genomic_DNA"/>
</dbReference>
<dbReference type="Proteomes" id="UP001183222">
    <property type="component" value="Unassembled WGS sequence"/>
</dbReference>
<keyword evidence="3" id="KW-0812">Transmembrane</keyword>
<keyword evidence="3" id="KW-0472">Membrane</keyword>
<evidence type="ECO:0000256" key="3">
    <source>
        <dbReference type="SAM" id="Phobius"/>
    </source>
</evidence>